<accession>A0A136WG81</accession>
<dbReference type="OrthoDB" id="8880247at2"/>
<dbReference type="InterPro" id="IPR005064">
    <property type="entry name" value="BUG"/>
</dbReference>
<sequence>MKKFLKRTIGIALSMTLVASLAACGTKASDANADAGSQEPAAVDFSKESVTAIVPYDAGGGTDTVMRALADAAKGSFKNITVENRSGAGGATGMLAGANAAADGKTITMTTVELTTLEAMGTNAGLTYSQFKPIMMVNSAASAITVKADDTRFNTLEDVLEYSKSNGFQMGNSGNGAIWHLAAAGLAKAADTQFTHVGYDGAAGAITDLLGGHIDGVAVSYAEVANYVASGDLKVLAVLSDNRLEAIPDVPTAKESGYDVVLGTWRGLAVPAATPQEVVDELYRIFSEAAQSEDFVTFMNNSNNVIEIMDGPSYEARMAKDLETYTALIEDLGLKVQ</sequence>
<keyword evidence="3" id="KW-0675">Receptor</keyword>
<dbReference type="PIRSF" id="PIRSF017082">
    <property type="entry name" value="YflP"/>
    <property type="match status" value="1"/>
</dbReference>
<dbReference type="PROSITE" id="PS51257">
    <property type="entry name" value="PROKAR_LIPOPROTEIN"/>
    <property type="match status" value="1"/>
</dbReference>
<feature type="chain" id="PRO_5039649483" evidence="2">
    <location>
        <begin position="23"/>
        <end position="337"/>
    </location>
</feature>
<dbReference type="EMBL" id="LRVM01000003">
    <property type="protein sequence ID" value="KXL53450.1"/>
    <property type="molecule type" value="Genomic_DNA"/>
</dbReference>
<evidence type="ECO:0000256" key="2">
    <source>
        <dbReference type="SAM" id="SignalP"/>
    </source>
</evidence>
<dbReference type="CDD" id="cd07012">
    <property type="entry name" value="PBP2_Bug_TTT"/>
    <property type="match status" value="1"/>
</dbReference>
<dbReference type="RefSeq" id="WP_066086554.1">
    <property type="nucleotide sequence ID" value="NZ_LRVM01000003.1"/>
</dbReference>
<proteinExistence type="inferred from homology"/>
<comment type="similarity">
    <text evidence="1">Belongs to the UPF0065 (bug) family.</text>
</comment>
<comment type="caution">
    <text evidence="3">The sequence shown here is derived from an EMBL/GenBank/DDBJ whole genome shotgun (WGS) entry which is preliminary data.</text>
</comment>
<dbReference type="AlphaFoldDB" id="A0A136WG81"/>
<dbReference type="PANTHER" id="PTHR42928">
    <property type="entry name" value="TRICARBOXYLATE-BINDING PROTEIN"/>
    <property type="match status" value="1"/>
</dbReference>
<gene>
    <name evidence="3" type="ORF">CLNEO_14210</name>
</gene>
<name>A0A136WG81_9FIRM</name>
<reference evidence="3 4" key="1">
    <citation type="submission" date="2016-01" db="EMBL/GenBank/DDBJ databases">
        <title>Genome sequence of Clostridium neopropionicum X4, DSM-3847.</title>
        <authorList>
            <person name="Poehlein A."/>
            <person name="Beck M.H."/>
            <person name="Bengelsdorf F.R."/>
            <person name="Daniel R."/>
            <person name="Duerre P."/>
        </authorList>
    </citation>
    <scope>NUCLEOTIDE SEQUENCE [LARGE SCALE GENOMIC DNA]</scope>
    <source>
        <strain evidence="3 4">DSM-3847</strain>
    </source>
</reference>
<evidence type="ECO:0000313" key="4">
    <source>
        <dbReference type="Proteomes" id="UP000070539"/>
    </source>
</evidence>
<organism evidence="3 4">
    <name type="scientific">Anaerotignum neopropionicum</name>
    <dbReference type="NCBI Taxonomy" id="36847"/>
    <lineage>
        <taxon>Bacteria</taxon>
        <taxon>Bacillati</taxon>
        <taxon>Bacillota</taxon>
        <taxon>Clostridia</taxon>
        <taxon>Lachnospirales</taxon>
        <taxon>Anaerotignaceae</taxon>
        <taxon>Anaerotignum</taxon>
    </lineage>
</organism>
<dbReference type="STRING" id="36847.CLNEO_14210"/>
<keyword evidence="2" id="KW-0732">Signal</keyword>
<dbReference type="Proteomes" id="UP000070539">
    <property type="component" value="Unassembled WGS sequence"/>
</dbReference>
<dbReference type="Gene3D" id="3.40.190.10">
    <property type="entry name" value="Periplasmic binding protein-like II"/>
    <property type="match status" value="1"/>
</dbReference>
<dbReference type="PANTHER" id="PTHR42928:SF5">
    <property type="entry name" value="BLR1237 PROTEIN"/>
    <property type="match status" value="1"/>
</dbReference>
<dbReference type="Pfam" id="PF03401">
    <property type="entry name" value="TctC"/>
    <property type="match status" value="1"/>
</dbReference>
<dbReference type="SUPFAM" id="SSF53850">
    <property type="entry name" value="Periplasmic binding protein-like II"/>
    <property type="match status" value="1"/>
</dbReference>
<feature type="signal peptide" evidence="2">
    <location>
        <begin position="1"/>
        <end position="22"/>
    </location>
</feature>
<dbReference type="Gene3D" id="3.40.190.150">
    <property type="entry name" value="Bordetella uptake gene, domain 1"/>
    <property type="match status" value="1"/>
</dbReference>
<dbReference type="InterPro" id="IPR042100">
    <property type="entry name" value="Bug_dom1"/>
</dbReference>
<evidence type="ECO:0000313" key="3">
    <source>
        <dbReference type="EMBL" id="KXL53450.1"/>
    </source>
</evidence>
<protein>
    <submittedName>
        <fullName evidence="3">Tripartite tricarboxylate transporter family receptor</fullName>
    </submittedName>
</protein>
<evidence type="ECO:0000256" key="1">
    <source>
        <dbReference type="ARBA" id="ARBA00006987"/>
    </source>
</evidence>
<keyword evidence="4" id="KW-1185">Reference proteome</keyword>